<dbReference type="Gene3D" id="1.25.40.10">
    <property type="entry name" value="Tetratricopeptide repeat domain"/>
    <property type="match status" value="2"/>
</dbReference>
<evidence type="ECO:0000256" key="7">
    <source>
        <dbReference type="ARBA" id="ARBA00047597"/>
    </source>
</evidence>
<evidence type="ECO:0000313" key="12">
    <source>
        <dbReference type="EMBL" id="CAF1008860.1"/>
    </source>
</evidence>
<dbReference type="AlphaFoldDB" id="A0A814HGV8"/>
<comment type="caution">
    <text evidence="12">The sequence shown here is derived from an EMBL/GenBank/DDBJ whole genome shotgun (WGS) entry which is preliminary data.</text>
</comment>
<proteinExistence type="inferred from homology"/>
<evidence type="ECO:0000256" key="4">
    <source>
        <dbReference type="ARBA" id="ARBA00022695"/>
    </source>
</evidence>
<evidence type="ECO:0000256" key="5">
    <source>
        <dbReference type="ARBA" id="ARBA00022737"/>
    </source>
</evidence>
<dbReference type="EMBL" id="CAJNOR010000654">
    <property type="protein sequence ID" value="CAF0973319.1"/>
    <property type="molecule type" value="Genomic_DNA"/>
</dbReference>
<dbReference type="SUPFAM" id="SSF48452">
    <property type="entry name" value="TPR-like"/>
    <property type="match status" value="1"/>
</dbReference>
<dbReference type="PROSITE" id="PS51996">
    <property type="entry name" value="TR_MART"/>
    <property type="match status" value="1"/>
</dbReference>
<evidence type="ECO:0000256" key="6">
    <source>
        <dbReference type="ARBA" id="ARBA00022803"/>
    </source>
</evidence>
<dbReference type="EC" id="2.4.2.31" evidence="9"/>
<evidence type="ECO:0000256" key="1">
    <source>
        <dbReference type="ARBA" id="ARBA00009558"/>
    </source>
</evidence>
<keyword evidence="9" id="KW-0521">NADP</keyword>
<keyword evidence="2 9" id="KW-0328">Glycosyltransferase</keyword>
<accession>A0A814HGV8</accession>
<dbReference type="Proteomes" id="UP000663852">
    <property type="component" value="Unassembled WGS sequence"/>
</dbReference>
<evidence type="ECO:0000256" key="10">
    <source>
        <dbReference type="SAM" id="MobiDB-lite"/>
    </source>
</evidence>
<dbReference type="GO" id="GO:0106274">
    <property type="term" value="F:NAD+-protein-arginine ADP-ribosyltransferase activity"/>
    <property type="evidence" value="ECO:0007669"/>
    <property type="project" value="UniProtKB-EC"/>
</dbReference>
<dbReference type="InterPro" id="IPR011990">
    <property type="entry name" value="TPR-like_helical_dom_sf"/>
</dbReference>
<evidence type="ECO:0000256" key="8">
    <source>
        <dbReference type="PROSITE-ProRule" id="PRU00339"/>
    </source>
</evidence>
<dbReference type="Pfam" id="PF01129">
    <property type="entry name" value="ART"/>
    <property type="match status" value="1"/>
</dbReference>
<feature type="repeat" description="TPR" evidence="8">
    <location>
        <begin position="542"/>
        <end position="575"/>
    </location>
</feature>
<feature type="compositionally biased region" description="Low complexity" evidence="10">
    <location>
        <begin position="1"/>
        <end position="24"/>
    </location>
</feature>
<comment type="similarity">
    <text evidence="1 9">Belongs to the Arg-specific ADP-ribosyltransferase family.</text>
</comment>
<dbReference type="PROSITE" id="PS50293">
    <property type="entry name" value="TPR_REGION"/>
    <property type="match status" value="1"/>
</dbReference>
<evidence type="ECO:0000313" key="11">
    <source>
        <dbReference type="EMBL" id="CAF0973319.1"/>
    </source>
</evidence>
<dbReference type="PANTHER" id="PTHR45641:SF19">
    <property type="entry name" value="NEPHROCYSTIN-3"/>
    <property type="match status" value="1"/>
</dbReference>
<evidence type="ECO:0000256" key="3">
    <source>
        <dbReference type="ARBA" id="ARBA00022679"/>
    </source>
</evidence>
<keyword evidence="4" id="KW-0548">Nucleotidyltransferase</keyword>
<name>A0A814HGV8_ADIRI</name>
<evidence type="ECO:0000256" key="9">
    <source>
        <dbReference type="RuleBase" id="RU361228"/>
    </source>
</evidence>
<feature type="repeat" description="TPR" evidence="8">
    <location>
        <begin position="584"/>
        <end position="617"/>
    </location>
</feature>
<dbReference type="GO" id="GO:0016779">
    <property type="term" value="F:nucleotidyltransferase activity"/>
    <property type="evidence" value="ECO:0007669"/>
    <property type="project" value="UniProtKB-KW"/>
</dbReference>
<dbReference type="SMART" id="SM00028">
    <property type="entry name" value="TPR"/>
    <property type="match status" value="4"/>
</dbReference>
<comment type="catalytic activity">
    <reaction evidence="7 9">
        <text>L-arginyl-[protein] + NAD(+) = N(omega)-(ADP-D-ribosyl)-L-arginyl-[protein] + nicotinamide + H(+)</text>
        <dbReference type="Rhea" id="RHEA:19149"/>
        <dbReference type="Rhea" id="RHEA-COMP:10532"/>
        <dbReference type="Rhea" id="RHEA-COMP:15087"/>
        <dbReference type="ChEBI" id="CHEBI:15378"/>
        <dbReference type="ChEBI" id="CHEBI:17154"/>
        <dbReference type="ChEBI" id="CHEBI:29965"/>
        <dbReference type="ChEBI" id="CHEBI:57540"/>
        <dbReference type="ChEBI" id="CHEBI:142554"/>
        <dbReference type="EC" id="2.4.2.31"/>
    </reaction>
</comment>
<keyword evidence="9" id="KW-0520">NAD</keyword>
<dbReference type="SUPFAM" id="SSF56399">
    <property type="entry name" value="ADP-ribosylation"/>
    <property type="match status" value="1"/>
</dbReference>
<dbReference type="Pfam" id="PF13424">
    <property type="entry name" value="TPR_12"/>
    <property type="match status" value="2"/>
</dbReference>
<organism evidence="12 14">
    <name type="scientific">Adineta ricciae</name>
    <name type="common">Rotifer</name>
    <dbReference type="NCBI Taxonomy" id="249248"/>
    <lineage>
        <taxon>Eukaryota</taxon>
        <taxon>Metazoa</taxon>
        <taxon>Spiralia</taxon>
        <taxon>Gnathifera</taxon>
        <taxon>Rotifera</taxon>
        <taxon>Eurotatoria</taxon>
        <taxon>Bdelloidea</taxon>
        <taxon>Adinetida</taxon>
        <taxon>Adinetidae</taxon>
        <taxon>Adineta</taxon>
    </lineage>
</organism>
<reference evidence="12" key="1">
    <citation type="submission" date="2021-02" db="EMBL/GenBank/DDBJ databases">
        <authorList>
            <person name="Nowell W R."/>
        </authorList>
    </citation>
    <scope>NUCLEOTIDE SEQUENCE</scope>
</reference>
<feature type="region of interest" description="Disordered" evidence="10">
    <location>
        <begin position="1"/>
        <end position="25"/>
    </location>
</feature>
<keyword evidence="5" id="KW-0677">Repeat</keyword>
<keyword evidence="6 8" id="KW-0802">TPR repeat</keyword>
<dbReference type="Gene3D" id="3.90.176.10">
    <property type="entry name" value="Toxin ADP-ribosyltransferase, Chain A, domain 1"/>
    <property type="match status" value="1"/>
</dbReference>
<protein>
    <recommendedName>
        <fullName evidence="9">NAD(P)(+)--arginine ADP-ribosyltransferase</fullName>
        <ecNumber evidence="9">2.4.2.31</ecNumber>
    </recommendedName>
    <alternativeName>
        <fullName evidence="9">Mono(ADP-ribosyl)transferase</fullName>
    </alternativeName>
</protein>
<evidence type="ECO:0000313" key="14">
    <source>
        <dbReference type="Proteomes" id="UP000663852"/>
    </source>
</evidence>
<evidence type="ECO:0000256" key="2">
    <source>
        <dbReference type="ARBA" id="ARBA00022676"/>
    </source>
</evidence>
<dbReference type="PANTHER" id="PTHR45641">
    <property type="entry name" value="TETRATRICOPEPTIDE REPEAT PROTEIN (AFU_ORTHOLOGUE AFUA_6G03870)"/>
    <property type="match status" value="1"/>
</dbReference>
<dbReference type="InterPro" id="IPR000768">
    <property type="entry name" value="ART"/>
</dbReference>
<sequence length="641" mass="74437">MATSKKPLTKSMTSSSTSVQTKSTAGTIHSQNLESVACLWLDQNIHSTNDNRTTQEELRQVINYLQTFDNGDQCEEYIRQTIHEKVVLIVSGSLGQIIVPRLHSLPQLAACYVFCSNKEANERWANKYSKVKGVFVIRSELVNKIAQDQAARNKVEDSASISVISNGPKSLEAHNAIFMWFQLFIEVLLRMHHKSTDRKELIDICKKNYNGNRKEMTIIEEFQMDYKSDNAVWWYTRNACFYRMMNKALRVQDYDILFPLRFLITDIAKQLKDGHEKFIRTSDTRTVIRVYRGQAIGHDELNLMRNSLGEYLSMNSFLSTSRNRATAVDFIRMIPISDEYQRILFEIEIDPRLKTKAFADIKEMSYYQKEDEVLIMLGALFCIQKVIEDEKNRMWIANISLASEDDYHLKETFSFMKDKIGDETNLDSLGKILLEMGEDRQAEKCYRRMQEEFRLGMSDAQSGIGWALYWCDEYDESLEHLQEALSIRRHLLGENHVKVAECFCRIGCVYWRENMYDKALFNMKKSTEIHEKTLEIDSAALATSYNGMGLIYHRLDQTDLALEYYNKTLEVQLANLPPNHPNIALTYNNLGALHKDIGNISEALKYYKKSLEISRKILPPTHTDIIRTENNIKKVKEQMKT</sequence>
<dbReference type="Proteomes" id="UP000663828">
    <property type="component" value="Unassembled WGS sequence"/>
</dbReference>
<dbReference type="OrthoDB" id="5587616at2759"/>
<evidence type="ECO:0000313" key="13">
    <source>
        <dbReference type="Proteomes" id="UP000663828"/>
    </source>
</evidence>
<dbReference type="InterPro" id="IPR019734">
    <property type="entry name" value="TPR_rpt"/>
</dbReference>
<keyword evidence="13" id="KW-1185">Reference proteome</keyword>
<dbReference type="EMBL" id="CAJNOJ010000064">
    <property type="protein sequence ID" value="CAF1008860.1"/>
    <property type="molecule type" value="Genomic_DNA"/>
</dbReference>
<dbReference type="PROSITE" id="PS50005">
    <property type="entry name" value="TPR"/>
    <property type="match status" value="2"/>
</dbReference>
<keyword evidence="3 9" id="KW-0808">Transferase</keyword>
<gene>
    <name evidence="12" type="ORF">EDS130_LOCUS15280</name>
    <name evidence="11" type="ORF">XAT740_LOCUS11786</name>
</gene>